<dbReference type="PANTHER" id="PTHR30619">
    <property type="entry name" value="DNA INTERNALIZATION/COMPETENCE PROTEIN COMEC/REC2"/>
    <property type="match status" value="1"/>
</dbReference>
<dbReference type="EMBL" id="BBWV01000003">
    <property type="protein sequence ID" value="GAO44131.1"/>
    <property type="molecule type" value="Genomic_DNA"/>
</dbReference>
<dbReference type="SUPFAM" id="SSF56281">
    <property type="entry name" value="Metallo-hydrolase/oxidoreductase"/>
    <property type="match status" value="1"/>
</dbReference>
<evidence type="ECO:0008006" key="3">
    <source>
        <dbReference type="Google" id="ProtNLM"/>
    </source>
</evidence>
<dbReference type="STRING" id="1220578.FPE01S_03_01700"/>
<evidence type="ECO:0000313" key="1">
    <source>
        <dbReference type="EMBL" id="GAO44131.1"/>
    </source>
</evidence>
<comment type="caution">
    <text evidence="1">The sequence shown here is derived from an EMBL/GenBank/DDBJ whole genome shotgun (WGS) entry which is preliminary data.</text>
</comment>
<dbReference type="OrthoDB" id="9761531at2"/>
<dbReference type="AlphaFoldDB" id="A0A0E9N385"/>
<accession>A0A0E9N385</accession>
<dbReference type="Gene3D" id="3.60.15.10">
    <property type="entry name" value="Ribonuclease Z/Hydroxyacylglutathione hydrolase-like"/>
    <property type="match status" value="1"/>
</dbReference>
<name>A0A0E9N385_9BACT</name>
<dbReference type="RefSeq" id="WP_046370103.1">
    <property type="nucleotide sequence ID" value="NZ_BBWV01000003.1"/>
</dbReference>
<dbReference type="PANTHER" id="PTHR30619:SF1">
    <property type="entry name" value="RECOMBINATION PROTEIN 2"/>
    <property type="match status" value="1"/>
</dbReference>
<sequence length="329" mass="37631">MKITFKDVGQGDSILLEWSEKAINKIIIIDCNKKDKQNPVLNHIKSICHQEIECMILSHPHSDHYSGMTEVLDYAETKGIIIRQFAHTLHFLANDYYKYLGAVEIDTEALKGLQDLIDTVDRLKKKGIIKKIGFITEGWHLDILDNVHIKCLSPGPEEARRYMDLVDMEPIANKSAATRAANYLSTVFVLTVLQKYHILTSDCEIPVLERLISQNSHTFLHRNSMAICQLPHHGSLKNHLPDFWDFITVSEKPVAVVSAGLHEKYKHPHFPVLDSFYRKGYFIKSTNIVYGMVEYAEYLKKLRVTSNKLDSFADLVSYHTGGDQSFDLN</sequence>
<reference evidence="1 2" key="1">
    <citation type="submission" date="2015-04" db="EMBL/GenBank/DDBJ databases">
        <title>Whole genome shotgun sequence of Flavihumibacter petaseus NBRC 106054.</title>
        <authorList>
            <person name="Miyazawa S."/>
            <person name="Hosoyama A."/>
            <person name="Hashimoto M."/>
            <person name="Noguchi M."/>
            <person name="Tsuchikane K."/>
            <person name="Ohji S."/>
            <person name="Yamazoe A."/>
            <person name="Ichikawa N."/>
            <person name="Kimura A."/>
            <person name="Fujita N."/>
        </authorList>
    </citation>
    <scope>NUCLEOTIDE SEQUENCE [LARGE SCALE GENOMIC DNA]</scope>
    <source>
        <strain evidence="1 2">NBRC 106054</strain>
    </source>
</reference>
<dbReference type="InterPro" id="IPR036866">
    <property type="entry name" value="RibonucZ/Hydroxyglut_hydro"/>
</dbReference>
<organism evidence="1 2">
    <name type="scientific">Flavihumibacter petaseus NBRC 106054</name>
    <dbReference type="NCBI Taxonomy" id="1220578"/>
    <lineage>
        <taxon>Bacteria</taxon>
        <taxon>Pseudomonadati</taxon>
        <taxon>Bacteroidota</taxon>
        <taxon>Chitinophagia</taxon>
        <taxon>Chitinophagales</taxon>
        <taxon>Chitinophagaceae</taxon>
        <taxon>Flavihumibacter</taxon>
    </lineage>
</organism>
<dbReference type="InterPro" id="IPR052159">
    <property type="entry name" value="Competence_DNA_uptake"/>
</dbReference>
<keyword evidence="2" id="KW-1185">Reference proteome</keyword>
<protein>
    <recommendedName>
        <fullName evidence="3">Metallo-beta-lactamase domain-containing protein</fullName>
    </recommendedName>
</protein>
<gene>
    <name evidence="1" type="ORF">FPE01S_03_01700</name>
</gene>
<dbReference type="Proteomes" id="UP000033121">
    <property type="component" value="Unassembled WGS sequence"/>
</dbReference>
<proteinExistence type="predicted"/>
<evidence type="ECO:0000313" key="2">
    <source>
        <dbReference type="Proteomes" id="UP000033121"/>
    </source>
</evidence>